<evidence type="ECO:0000256" key="1">
    <source>
        <dbReference type="ARBA" id="ARBA00001947"/>
    </source>
</evidence>
<keyword evidence="9" id="KW-1185">Reference proteome</keyword>
<dbReference type="GO" id="GO:0004222">
    <property type="term" value="F:metalloendopeptidase activity"/>
    <property type="evidence" value="ECO:0007669"/>
    <property type="project" value="TreeGrafter"/>
</dbReference>
<dbReference type="CDD" id="cd12797">
    <property type="entry name" value="M23_peptidase"/>
    <property type="match status" value="1"/>
</dbReference>
<protein>
    <submittedName>
        <fullName evidence="8">Peptidase, M23/M37 family</fullName>
    </submittedName>
</protein>
<dbReference type="HOGENOM" id="CLU_029425_2_1_5"/>
<keyword evidence="3" id="KW-0479">Metal-binding</keyword>
<evidence type="ECO:0000256" key="5">
    <source>
        <dbReference type="ARBA" id="ARBA00022833"/>
    </source>
</evidence>
<dbReference type="Proteomes" id="UP000010799">
    <property type="component" value="Chromosome"/>
</dbReference>
<gene>
    <name evidence="8" type="ordered locus">B488_03780</name>
</gene>
<keyword evidence="5" id="KW-0862">Zinc</keyword>
<evidence type="ECO:0000256" key="6">
    <source>
        <dbReference type="ARBA" id="ARBA00023049"/>
    </source>
</evidence>
<name>L0EU39_LIBCB</name>
<evidence type="ECO:0000313" key="9">
    <source>
        <dbReference type="Proteomes" id="UP000010799"/>
    </source>
</evidence>
<comment type="cofactor">
    <cofactor evidence="1">
        <name>Zn(2+)</name>
        <dbReference type="ChEBI" id="CHEBI:29105"/>
    </cofactor>
</comment>
<organism evidence="8 9">
    <name type="scientific">Liberibacter crescens (strain BT-1)</name>
    <dbReference type="NCBI Taxonomy" id="1215343"/>
    <lineage>
        <taxon>Bacteria</taxon>
        <taxon>Pseudomonadati</taxon>
        <taxon>Pseudomonadota</taxon>
        <taxon>Alphaproteobacteria</taxon>
        <taxon>Hyphomicrobiales</taxon>
        <taxon>Rhizobiaceae</taxon>
        <taxon>Liberibacter</taxon>
    </lineage>
</organism>
<dbReference type="Gene3D" id="2.70.70.10">
    <property type="entry name" value="Glucose Permease (Domain IIA)"/>
    <property type="match status" value="1"/>
</dbReference>
<sequence>MAAITAHQTQVEYDYEDRIAALRAQVDRITSRQLMDQRLIEEKVNTLIAHQDALNARKPILKNMLLLKETNNTDKDLLKSKLADIINDNNHSPYILNQEETVGNRIDYKFSKLTLFLKKAEQQQNKEIELFTKKTEEMTHDIFSILEKIGLNTEFRKSSSAVGGPFLIPEEDQPLSPFEKKKFHNLDHALQEFSKIQTLLSPMPLEHPAEGKYITSGFGNRIDPFFKRIAMHSGVDFLFLKGEPVIATGNGKIIFANPSGGYGNLVEIEHGAGITTRYGHLSRILVKKGDIIKAKQIIGLAGSTGRSTATHLHYEVRIYDKAINPLEYINAGIKLRKYLNPIIQVF</sequence>
<evidence type="ECO:0000256" key="3">
    <source>
        <dbReference type="ARBA" id="ARBA00022723"/>
    </source>
</evidence>
<accession>L0EU39</accession>
<dbReference type="eggNOG" id="COG0739">
    <property type="taxonomic scope" value="Bacteria"/>
</dbReference>
<dbReference type="FunFam" id="2.70.70.10:FF:000006">
    <property type="entry name" value="M23 family peptidase"/>
    <property type="match status" value="1"/>
</dbReference>
<dbReference type="AlphaFoldDB" id="L0EU39"/>
<dbReference type="SUPFAM" id="SSF51261">
    <property type="entry name" value="Duplicated hybrid motif"/>
    <property type="match status" value="1"/>
</dbReference>
<evidence type="ECO:0000259" key="7">
    <source>
        <dbReference type="Pfam" id="PF01551"/>
    </source>
</evidence>
<reference evidence="8 9" key="1">
    <citation type="journal article" date="2012" name="Stand. Genomic Sci.">
        <title>Complete genome sequence of Liberibacter crescens BT-1.</title>
        <authorList>
            <person name="Leonard M.T."/>
            <person name="Fagen J.R."/>
            <person name="Davis-Richardson A.G."/>
            <person name="Davis M.J."/>
            <person name="Triplett E.W."/>
        </authorList>
    </citation>
    <scope>NUCLEOTIDE SEQUENCE [LARGE SCALE GENOMIC DNA]</scope>
    <source>
        <strain evidence="8 9">BT-1</strain>
    </source>
</reference>
<dbReference type="PANTHER" id="PTHR21666">
    <property type="entry name" value="PEPTIDASE-RELATED"/>
    <property type="match status" value="1"/>
</dbReference>
<dbReference type="InterPro" id="IPR050570">
    <property type="entry name" value="Cell_wall_metabolism_enzyme"/>
</dbReference>
<dbReference type="KEGG" id="lcc:B488_03780"/>
<keyword evidence="6" id="KW-0482">Metalloprotease</keyword>
<feature type="domain" description="M23ase beta-sheet core" evidence="7">
    <location>
        <begin position="231"/>
        <end position="325"/>
    </location>
</feature>
<dbReference type="GO" id="GO:0046872">
    <property type="term" value="F:metal ion binding"/>
    <property type="evidence" value="ECO:0007669"/>
    <property type="project" value="UniProtKB-KW"/>
</dbReference>
<dbReference type="PANTHER" id="PTHR21666:SF288">
    <property type="entry name" value="CELL DIVISION PROTEIN YTFB"/>
    <property type="match status" value="1"/>
</dbReference>
<dbReference type="GO" id="GO:0006508">
    <property type="term" value="P:proteolysis"/>
    <property type="evidence" value="ECO:0007669"/>
    <property type="project" value="UniProtKB-KW"/>
</dbReference>
<keyword evidence="4" id="KW-0378">Hydrolase</keyword>
<proteinExistence type="predicted"/>
<dbReference type="EMBL" id="CP003789">
    <property type="protein sequence ID" value="AGA64370.1"/>
    <property type="molecule type" value="Genomic_DNA"/>
</dbReference>
<dbReference type="InterPro" id="IPR016047">
    <property type="entry name" value="M23ase_b-sheet_dom"/>
</dbReference>
<keyword evidence="2" id="KW-0645">Protease</keyword>
<evidence type="ECO:0000313" key="8">
    <source>
        <dbReference type="EMBL" id="AGA64370.1"/>
    </source>
</evidence>
<evidence type="ECO:0000256" key="4">
    <source>
        <dbReference type="ARBA" id="ARBA00022801"/>
    </source>
</evidence>
<dbReference type="Pfam" id="PF01551">
    <property type="entry name" value="Peptidase_M23"/>
    <property type="match status" value="1"/>
</dbReference>
<dbReference type="PATRIC" id="fig|1215343.11.peg.387"/>
<dbReference type="STRING" id="1215343.B488_03780"/>
<evidence type="ECO:0000256" key="2">
    <source>
        <dbReference type="ARBA" id="ARBA00022670"/>
    </source>
</evidence>
<dbReference type="InterPro" id="IPR011055">
    <property type="entry name" value="Dup_hybrid_motif"/>
</dbReference>